<organism evidence="2 3">
    <name type="scientific">Leeuwenhoekiella aestuarii</name>
    <dbReference type="NCBI Taxonomy" id="2249426"/>
    <lineage>
        <taxon>Bacteria</taxon>
        <taxon>Pseudomonadati</taxon>
        <taxon>Bacteroidota</taxon>
        <taxon>Flavobacteriia</taxon>
        <taxon>Flavobacteriales</taxon>
        <taxon>Flavobacteriaceae</taxon>
        <taxon>Leeuwenhoekiella</taxon>
    </lineage>
</organism>
<evidence type="ECO:0000313" key="3">
    <source>
        <dbReference type="Proteomes" id="UP000289821"/>
    </source>
</evidence>
<keyword evidence="1" id="KW-0732">Signal</keyword>
<feature type="chain" id="PRO_5020682766" evidence="1">
    <location>
        <begin position="22"/>
        <end position="154"/>
    </location>
</feature>
<evidence type="ECO:0000313" key="2">
    <source>
        <dbReference type="EMBL" id="RXG13268.1"/>
    </source>
</evidence>
<keyword evidence="3" id="KW-1185">Reference proteome</keyword>
<comment type="caution">
    <text evidence="2">The sequence shown here is derived from an EMBL/GenBank/DDBJ whole genome shotgun (WGS) entry which is preliminary data.</text>
</comment>
<sequence length="154" mass="16879">MNFFKSLFVIGCLVISSSIFAQNNGVGFTSNSINKPVSSFQIPVQTKLALTLTLPEFTEALSLYNPTHNWYDTYSVTEDGYTPNTTLMSYVPQAQVLTNGVTGDELSQALVRTQYNIFDPGFNTINPVRDSFNPYGASTIKDALLSGVLGILFN</sequence>
<dbReference type="AlphaFoldDB" id="A0A4Q0NTT5"/>
<name>A0A4Q0NTT5_9FLAO</name>
<protein>
    <submittedName>
        <fullName evidence="2">Uncharacterized protein</fullName>
    </submittedName>
</protein>
<evidence type="ECO:0000256" key="1">
    <source>
        <dbReference type="SAM" id="SignalP"/>
    </source>
</evidence>
<dbReference type="EMBL" id="QOVI01000005">
    <property type="protein sequence ID" value="RXG13268.1"/>
    <property type="molecule type" value="Genomic_DNA"/>
</dbReference>
<feature type="signal peptide" evidence="1">
    <location>
        <begin position="1"/>
        <end position="21"/>
    </location>
</feature>
<proteinExistence type="predicted"/>
<accession>A0A4Q0NTT5</accession>
<dbReference type="RefSeq" id="WP_128762044.1">
    <property type="nucleotide sequence ID" value="NZ_QOVI01000005.1"/>
</dbReference>
<reference evidence="2 3" key="1">
    <citation type="submission" date="2018-07" db="EMBL/GenBank/DDBJ databases">
        <title>Leeuwenhoekiella genomics.</title>
        <authorList>
            <person name="Tahon G."/>
            <person name="Willems A."/>
        </authorList>
    </citation>
    <scope>NUCLEOTIDE SEQUENCE [LARGE SCALE GENOMIC DNA]</scope>
    <source>
        <strain evidence="2 3">R-50232</strain>
    </source>
</reference>
<dbReference type="Proteomes" id="UP000289821">
    <property type="component" value="Unassembled WGS sequence"/>
</dbReference>
<gene>
    <name evidence="2" type="ORF">DSM04_105246</name>
</gene>